<keyword evidence="1" id="KW-0175">Coiled coil</keyword>
<sequence length="142" mass="16601">MNDLLFGVSIEEIERITGESQKVIKKWKKGTKQISEPALRLLKLYLSGDASALLGDEWKGYRFTNGLIFVPEWRNGFAPHEIRAFFWRCQLVSSLQSENNLLKSELDRRNQEIDALEIKADFYRRQVVLESRFGMILERSFS</sequence>
<accession>A0A2T5HY14</accession>
<protein>
    <submittedName>
        <fullName evidence="2">Uncharacterized protein</fullName>
    </submittedName>
</protein>
<organism evidence="2 3">
    <name type="scientific">Nitrosomonas oligotropha</name>
    <dbReference type="NCBI Taxonomy" id="42354"/>
    <lineage>
        <taxon>Bacteria</taxon>
        <taxon>Pseudomonadati</taxon>
        <taxon>Pseudomonadota</taxon>
        <taxon>Betaproteobacteria</taxon>
        <taxon>Nitrosomonadales</taxon>
        <taxon>Nitrosomonadaceae</taxon>
        <taxon>Nitrosomonas</taxon>
    </lineage>
</organism>
<dbReference type="EMBL" id="QAOI01000017">
    <property type="protein sequence ID" value="PTQ76471.1"/>
    <property type="molecule type" value="Genomic_DNA"/>
</dbReference>
<gene>
    <name evidence="2" type="ORF">C8R26_11764</name>
</gene>
<dbReference type="AlphaFoldDB" id="A0A2T5HY14"/>
<comment type="caution">
    <text evidence="2">The sequence shown here is derived from an EMBL/GenBank/DDBJ whole genome shotgun (WGS) entry which is preliminary data.</text>
</comment>
<evidence type="ECO:0000313" key="3">
    <source>
        <dbReference type="Proteomes" id="UP000244128"/>
    </source>
</evidence>
<reference evidence="2 3" key="1">
    <citation type="submission" date="2018-04" db="EMBL/GenBank/DDBJ databases">
        <title>Active sludge and wastewater microbial communities from Klosterneuburg, Austria.</title>
        <authorList>
            <person name="Wagner M."/>
        </authorList>
    </citation>
    <scope>NUCLEOTIDE SEQUENCE [LARGE SCALE GENOMIC DNA]</scope>
    <source>
        <strain evidence="2 3">Nm49</strain>
    </source>
</reference>
<name>A0A2T5HY14_9PROT</name>
<feature type="coiled-coil region" evidence="1">
    <location>
        <begin position="92"/>
        <end position="126"/>
    </location>
</feature>
<proteinExistence type="predicted"/>
<evidence type="ECO:0000256" key="1">
    <source>
        <dbReference type="SAM" id="Coils"/>
    </source>
</evidence>
<evidence type="ECO:0000313" key="2">
    <source>
        <dbReference type="EMBL" id="PTQ76471.1"/>
    </source>
</evidence>
<dbReference type="RefSeq" id="WP_107803726.1">
    <property type="nucleotide sequence ID" value="NZ_QAOI01000017.1"/>
</dbReference>
<dbReference type="Proteomes" id="UP000244128">
    <property type="component" value="Unassembled WGS sequence"/>
</dbReference>